<dbReference type="VEuPathDB" id="FungiDB:FVEG_08315"/>
<sequence length="165" mass="18725">MPTKRMRGTKFLEGMEQEIMFTVPNRGSHSNRVSPPYETAAQIIPNSFISGSDATIDEPARRAYRYWLRVKRFQHSQAVNRAEVLESPQNVVDMQSLDVLKLDDGMDIDMGDGFHLLEDQGRDLPEAINLSGPHRQQKLHIVEQLLAGIAASKEQIASLRQRSHF</sequence>
<gene>
    <name evidence="1" type="ORF">FVEG_08315</name>
</gene>
<dbReference type="Proteomes" id="UP000009096">
    <property type="component" value="Chromosome 10"/>
</dbReference>
<dbReference type="RefSeq" id="XP_018754801.1">
    <property type="nucleotide sequence ID" value="XM_018897207.1"/>
</dbReference>
<dbReference type="KEGG" id="fvr:FVEG_08315"/>
<evidence type="ECO:0000313" key="1">
    <source>
        <dbReference type="EMBL" id="EWG48610.1"/>
    </source>
</evidence>
<proteinExistence type="predicted"/>
<evidence type="ECO:0000313" key="2">
    <source>
        <dbReference type="Proteomes" id="UP000009096"/>
    </source>
</evidence>
<dbReference type="GeneID" id="30066056"/>
<dbReference type="AlphaFoldDB" id="W7MM34"/>
<accession>W7MM34</accession>
<dbReference type="EMBL" id="DS022252">
    <property type="protein sequence ID" value="EWG48610.1"/>
    <property type="molecule type" value="Genomic_DNA"/>
</dbReference>
<keyword evidence="2" id="KW-1185">Reference proteome</keyword>
<reference evidence="1 2" key="1">
    <citation type="journal article" date="2010" name="Nature">
        <title>Comparative genomics reveals mobile pathogenicity chromosomes in Fusarium.</title>
        <authorList>
            <person name="Ma L.J."/>
            <person name="van der Does H.C."/>
            <person name="Borkovich K.A."/>
            <person name="Coleman J.J."/>
            <person name="Daboussi M.J."/>
            <person name="Di Pietro A."/>
            <person name="Dufresne M."/>
            <person name="Freitag M."/>
            <person name="Grabherr M."/>
            <person name="Henrissat B."/>
            <person name="Houterman P.M."/>
            <person name="Kang S."/>
            <person name="Shim W.B."/>
            <person name="Woloshuk C."/>
            <person name="Xie X."/>
            <person name="Xu J.R."/>
            <person name="Antoniw J."/>
            <person name="Baker S.E."/>
            <person name="Bluhm B.H."/>
            <person name="Breakspear A."/>
            <person name="Brown D.W."/>
            <person name="Butchko R.A."/>
            <person name="Chapman S."/>
            <person name="Coulson R."/>
            <person name="Coutinho P.M."/>
            <person name="Danchin E.G."/>
            <person name="Diener A."/>
            <person name="Gale L.R."/>
            <person name="Gardiner D.M."/>
            <person name="Goff S."/>
            <person name="Hammond-Kosack K.E."/>
            <person name="Hilburn K."/>
            <person name="Hua-Van A."/>
            <person name="Jonkers W."/>
            <person name="Kazan K."/>
            <person name="Kodira C.D."/>
            <person name="Koehrsen M."/>
            <person name="Kumar L."/>
            <person name="Lee Y.H."/>
            <person name="Li L."/>
            <person name="Manners J.M."/>
            <person name="Miranda-Saavedra D."/>
            <person name="Mukherjee M."/>
            <person name="Park G."/>
            <person name="Park J."/>
            <person name="Park S.Y."/>
            <person name="Proctor R.H."/>
            <person name="Regev A."/>
            <person name="Ruiz-Roldan M.C."/>
            <person name="Sain D."/>
            <person name="Sakthikumar S."/>
            <person name="Sykes S."/>
            <person name="Schwartz D.C."/>
            <person name="Turgeon B.G."/>
            <person name="Wapinski I."/>
            <person name="Yoder O."/>
            <person name="Young S."/>
            <person name="Zeng Q."/>
            <person name="Zhou S."/>
            <person name="Galagan J."/>
            <person name="Cuomo C.A."/>
            <person name="Kistler H.C."/>
            <person name="Rep M."/>
        </authorList>
    </citation>
    <scope>NUCLEOTIDE SEQUENCE [LARGE SCALE GENOMIC DNA]</scope>
    <source>
        <strain evidence="2">M3125 / FGSC 7600</strain>
    </source>
</reference>
<protein>
    <submittedName>
        <fullName evidence="1">Uncharacterized protein</fullName>
    </submittedName>
</protein>
<name>W7MM34_GIBM7</name>
<organism evidence="1 2">
    <name type="scientific">Gibberella moniliformis (strain M3125 / FGSC 7600)</name>
    <name type="common">Maize ear and stalk rot fungus</name>
    <name type="synonym">Fusarium verticillioides</name>
    <dbReference type="NCBI Taxonomy" id="334819"/>
    <lineage>
        <taxon>Eukaryota</taxon>
        <taxon>Fungi</taxon>
        <taxon>Dikarya</taxon>
        <taxon>Ascomycota</taxon>
        <taxon>Pezizomycotina</taxon>
        <taxon>Sordariomycetes</taxon>
        <taxon>Hypocreomycetidae</taxon>
        <taxon>Hypocreales</taxon>
        <taxon>Nectriaceae</taxon>
        <taxon>Fusarium</taxon>
        <taxon>Fusarium fujikuroi species complex</taxon>
    </lineage>
</organism>
<dbReference type="EMBL" id="CM000587">
    <property type="protein sequence ID" value="EWG48610.1"/>
    <property type="molecule type" value="Genomic_DNA"/>
</dbReference>